<organism evidence="2 3">
    <name type="scientific">Pogona vitticeps</name>
    <name type="common">central bearded dragon</name>
    <dbReference type="NCBI Taxonomy" id="103695"/>
    <lineage>
        <taxon>Eukaryota</taxon>
        <taxon>Metazoa</taxon>
        <taxon>Chordata</taxon>
        <taxon>Craniata</taxon>
        <taxon>Vertebrata</taxon>
        <taxon>Euteleostomi</taxon>
        <taxon>Lepidosauria</taxon>
        <taxon>Squamata</taxon>
        <taxon>Bifurcata</taxon>
        <taxon>Unidentata</taxon>
        <taxon>Episquamata</taxon>
        <taxon>Toxicofera</taxon>
        <taxon>Iguania</taxon>
        <taxon>Acrodonta</taxon>
        <taxon>Agamidae</taxon>
        <taxon>Amphibolurinae</taxon>
        <taxon>Pogona</taxon>
    </lineage>
</organism>
<dbReference type="Proteomes" id="UP001652642">
    <property type="component" value="Chromosome 1"/>
</dbReference>
<dbReference type="CTD" id="128061"/>
<keyword evidence="2" id="KW-1185">Reference proteome</keyword>
<sequence>MGKDGKARGTDSELVPEDDADTAKSLIPASRLLDAVLNDLYDFGKPVRDENKKRKRQKRNPLATATKTASNNLSEDRYVNSEFGAVTPGKRKKSSNFFDSLKEELAYDCINQEKCIPEFNSSNAAQLKSDQQGNMAEVEVVTFHGQPKKKKNKWDNSEVNVSKVKMIAEEKHSNSQEFNLEKARLEVHQFGITGFEKKEQRVLEQERAVMLGAKPPKKEYLNYKILQQKIKEKKAKKEETVMENKFDSLKRQKKKGHEERKSRKKTKQNILPTGQVGTFKNGTLILRSSDIKKIKSSKVVK</sequence>
<feature type="compositionally biased region" description="Basic and acidic residues" evidence="1">
    <location>
        <begin position="1"/>
        <end position="11"/>
    </location>
</feature>
<evidence type="ECO:0000313" key="3">
    <source>
        <dbReference type="RefSeq" id="XP_020656848.2"/>
    </source>
</evidence>
<evidence type="ECO:0000313" key="2">
    <source>
        <dbReference type="Proteomes" id="UP001652642"/>
    </source>
</evidence>
<dbReference type="GeneID" id="110083065"/>
<feature type="region of interest" description="Disordered" evidence="1">
    <location>
        <begin position="234"/>
        <end position="276"/>
    </location>
</feature>
<dbReference type="PANTHER" id="PTHR28366:SF1">
    <property type="entry name" value="CHROMOSOME 1 OPEN READING FRAME 131"/>
    <property type="match status" value="1"/>
</dbReference>
<dbReference type="Pfam" id="PF15375">
    <property type="entry name" value="FSAF1"/>
    <property type="match status" value="1"/>
</dbReference>
<gene>
    <name evidence="3" type="primary">FSAF1</name>
</gene>
<feature type="compositionally biased region" description="Basic and acidic residues" evidence="1">
    <location>
        <begin position="235"/>
        <end position="261"/>
    </location>
</feature>
<name>A0A6J0U9Z4_9SAUR</name>
<feature type="region of interest" description="Disordered" evidence="1">
    <location>
        <begin position="44"/>
        <end position="73"/>
    </location>
</feature>
<dbReference type="PANTHER" id="PTHR28366">
    <property type="entry name" value="CHROMOSOME 1 OPEN READING FRAME 131"/>
    <property type="match status" value="1"/>
</dbReference>
<dbReference type="InterPro" id="IPR027973">
    <property type="entry name" value="FSAF1-like"/>
</dbReference>
<proteinExistence type="predicted"/>
<feature type="compositionally biased region" description="Polar residues" evidence="1">
    <location>
        <begin position="63"/>
        <end position="73"/>
    </location>
</feature>
<dbReference type="KEGG" id="pvt:110083065"/>
<feature type="region of interest" description="Disordered" evidence="1">
    <location>
        <begin position="1"/>
        <end position="23"/>
    </location>
</feature>
<dbReference type="AlphaFoldDB" id="A0A6J0U9Z4"/>
<protein>
    <submittedName>
        <fullName evidence="3">40S small subunit processome assembly factor 1 isoform X1</fullName>
    </submittedName>
</protein>
<dbReference type="RefSeq" id="XP_020656848.2">
    <property type="nucleotide sequence ID" value="XM_020801189.2"/>
</dbReference>
<dbReference type="InterPro" id="IPR052852">
    <property type="entry name" value="SSU_Processome_Comp"/>
</dbReference>
<evidence type="ECO:0000256" key="1">
    <source>
        <dbReference type="SAM" id="MobiDB-lite"/>
    </source>
</evidence>
<dbReference type="OrthoDB" id="10067479at2759"/>
<accession>A0A6J0U9Z4</accession>
<reference evidence="2" key="1">
    <citation type="submission" date="2025-05" db="UniProtKB">
        <authorList>
            <consortium name="RefSeq"/>
        </authorList>
    </citation>
    <scope>NUCLEOTIDE SEQUENCE [LARGE SCALE GENOMIC DNA]</scope>
</reference>
<reference evidence="3" key="2">
    <citation type="submission" date="2025-08" db="UniProtKB">
        <authorList>
            <consortium name="RefSeq"/>
        </authorList>
    </citation>
    <scope>IDENTIFICATION</scope>
</reference>
<dbReference type="InParanoid" id="A0A6J0U9Z4"/>